<feature type="transmembrane region" description="Helical" evidence="1">
    <location>
        <begin position="238"/>
        <end position="257"/>
    </location>
</feature>
<keyword evidence="1" id="KW-0812">Transmembrane</keyword>
<gene>
    <name evidence="2" type="ORF">2759</name>
</gene>
<feature type="transmembrane region" description="Helical" evidence="1">
    <location>
        <begin position="96"/>
        <end position="126"/>
    </location>
</feature>
<protein>
    <submittedName>
        <fullName evidence="2">Uncharacterized</fullName>
    </submittedName>
</protein>
<evidence type="ECO:0000313" key="2">
    <source>
        <dbReference type="EMBL" id="CFY10868.1"/>
    </source>
</evidence>
<dbReference type="EMBL" id="CGIH01000053">
    <property type="protein sequence ID" value="CFY10868.1"/>
    <property type="molecule type" value="Genomic_DNA"/>
</dbReference>
<feature type="transmembrane region" description="Helical" evidence="1">
    <location>
        <begin position="21"/>
        <end position="43"/>
    </location>
</feature>
<dbReference type="STRING" id="690567.2759"/>
<feature type="transmembrane region" description="Helical" evidence="1">
    <location>
        <begin position="170"/>
        <end position="189"/>
    </location>
</feature>
<feature type="transmembrane region" description="Helical" evidence="1">
    <location>
        <begin position="142"/>
        <end position="163"/>
    </location>
</feature>
<organism evidence="2 3">
    <name type="scientific">Syntrophomonas zehnderi OL-4</name>
    <dbReference type="NCBI Taxonomy" id="690567"/>
    <lineage>
        <taxon>Bacteria</taxon>
        <taxon>Bacillati</taxon>
        <taxon>Bacillota</taxon>
        <taxon>Clostridia</taxon>
        <taxon>Eubacteriales</taxon>
        <taxon>Syntrophomonadaceae</taxon>
        <taxon>Syntrophomonas</taxon>
    </lineage>
</organism>
<keyword evidence="3" id="KW-1185">Reference proteome</keyword>
<feature type="transmembrane region" description="Helical" evidence="1">
    <location>
        <begin position="264"/>
        <end position="282"/>
    </location>
</feature>
<evidence type="ECO:0000256" key="1">
    <source>
        <dbReference type="SAM" id="Phobius"/>
    </source>
</evidence>
<dbReference type="Proteomes" id="UP000045545">
    <property type="component" value="Unassembled WGS sequence"/>
</dbReference>
<keyword evidence="1" id="KW-0472">Membrane</keyword>
<reference evidence="2 3" key="1">
    <citation type="submission" date="2015-03" db="EMBL/GenBank/DDBJ databases">
        <authorList>
            <person name="Murphy D."/>
        </authorList>
    </citation>
    <scope>NUCLEOTIDE SEQUENCE [LARGE SCALE GENOMIC DNA]</scope>
    <source>
        <strain evidence="2 3">OL-4</strain>
    </source>
</reference>
<feature type="transmembrane region" description="Helical" evidence="1">
    <location>
        <begin position="55"/>
        <end position="75"/>
    </location>
</feature>
<accession>A0A0E4C9T2</accession>
<keyword evidence="1" id="KW-1133">Transmembrane helix</keyword>
<proteinExistence type="predicted"/>
<dbReference type="OrthoDB" id="1929528at2"/>
<sequence length="711" mass="82190">MELIKIYEYILRVFWRSKNLRIPYIILLLLAIALVILCFYIQLQYNYSFDTLRLLVWPIIIFVVFFIYISYELTVKIYDHNMPEYLKTYGQGLCKTYGAIILCLLTLIMIPALLFSAFAVFLYFFIHAQYPPFLLHLLKLSLLYFVLAFSIGGMLGTAMAAILKSRRLAVYSLTLIFLFLNTRATEALFRTPYLLFNSYGGEKLLYNIKDFFTIVPLELGSTFEVAPLYGFPMEPYRWMLAVFWLLFPLTLILYECIAGKKKKMILAVSSLLLLLAVGLFSLRGSTLLMDMRTTSFVIGDNMYYTEMGHGPAVLAENPKKFAIKKYIMDFTVSNELHAVVDLTVDNPNLEKYDFTLYHGYKLKSISTADGKPVPFVREEDYLTVSPAPDTDRLVFRYYGKSPKYYANCQGITLPGYFAYYPKAGKHEIWSQVNNSYVFDLPSTDSEYIVSIHSNLKVFCNLEGNNNSFQGKSNGLTLLAGMYSQVADKLYAEPIREDAPVPNAAMIRKADASITEACKRLQRSPEPFLIGDRKIFQVPRTFHLNSQTESAVVMSDHITTDGIYDGKNFAMEIMQAHFNQQREPVFSSCYLSCLFDSLNKNDPLVKTRMNHVSLLKELDEFLYLESQVNSITPEKLRTLPEPEIVEYSKRKQRYDEMFLTTHLKTAYYLFYQSPCKEDNLRAYFDFFTSDSKEHYLDLAEKLLREEVEHADR</sequence>
<name>A0A0E4C9T2_9FIRM</name>
<evidence type="ECO:0000313" key="3">
    <source>
        <dbReference type="Proteomes" id="UP000045545"/>
    </source>
</evidence>
<dbReference type="AlphaFoldDB" id="A0A0E4C9T2"/>